<dbReference type="Proteomes" id="UP000735302">
    <property type="component" value="Unassembled WGS sequence"/>
</dbReference>
<feature type="domain" description="ShKT" evidence="1">
    <location>
        <begin position="53"/>
        <end position="90"/>
    </location>
</feature>
<gene>
    <name evidence="2" type="ORF">PoB_000183000</name>
</gene>
<evidence type="ECO:0000313" key="3">
    <source>
        <dbReference type="Proteomes" id="UP000735302"/>
    </source>
</evidence>
<dbReference type="PANTHER" id="PTHR21724:SF109">
    <property type="entry name" value="SHKT DOMAIN-CONTAINING PROTEIN"/>
    <property type="match status" value="1"/>
</dbReference>
<keyword evidence="2" id="KW-0176">Collagen</keyword>
<reference evidence="2 3" key="1">
    <citation type="journal article" date="2021" name="Elife">
        <title>Chloroplast acquisition without the gene transfer in kleptoplastic sea slugs, Plakobranchus ocellatus.</title>
        <authorList>
            <person name="Maeda T."/>
            <person name="Takahashi S."/>
            <person name="Yoshida T."/>
            <person name="Shimamura S."/>
            <person name="Takaki Y."/>
            <person name="Nagai Y."/>
            <person name="Toyoda A."/>
            <person name="Suzuki Y."/>
            <person name="Arimoto A."/>
            <person name="Ishii H."/>
            <person name="Satoh N."/>
            <person name="Nishiyama T."/>
            <person name="Hasebe M."/>
            <person name="Maruyama T."/>
            <person name="Minagawa J."/>
            <person name="Obokata J."/>
            <person name="Shigenobu S."/>
        </authorList>
    </citation>
    <scope>NUCLEOTIDE SEQUENCE [LARGE SCALE GENOMIC DNA]</scope>
</reference>
<dbReference type="GO" id="GO:0005581">
    <property type="term" value="C:collagen trimer"/>
    <property type="evidence" value="ECO:0007669"/>
    <property type="project" value="UniProtKB-KW"/>
</dbReference>
<sequence length="154" mass="16791">MGDWAAAQDNLCSDKISDCRSYGPDVCLNYADWAKVNCASTCAFCTGPTPAKDCKDYVSNCASFASDLCTSQKYRVWAEDHCPMFCGFCAVTTSTVPKITTATPASTTPKPTISTPSVNAPCEDKINFCLVYSKRACSDVTWADTYCRKWCARC</sequence>
<dbReference type="PANTHER" id="PTHR21724">
    <property type="entry name" value="SHKT DOMAIN-CONTAINING PROTEIN"/>
    <property type="match status" value="1"/>
</dbReference>
<dbReference type="AlphaFoldDB" id="A0AAV3XY37"/>
<accession>A0AAV3XY37</accession>
<dbReference type="Gene3D" id="1.10.10.1940">
    <property type="match status" value="1"/>
</dbReference>
<dbReference type="Pfam" id="PF01549">
    <property type="entry name" value="ShK"/>
    <property type="match status" value="3"/>
</dbReference>
<organism evidence="2 3">
    <name type="scientific">Plakobranchus ocellatus</name>
    <dbReference type="NCBI Taxonomy" id="259542"/>
    <lineage>
        <taxon>Eukaryota</taxon>
        <taxon>Metazoa</taxon>
        <taxon>Spiralia</taxon>
        <taxon>Lophotrochozoa</taxon>
        <taxon>Mollusca</taxon>
        <taxon>Gastropoda</taxon>
        <taxon>Heterobranchia</taxon>
        <taxon>Euthyneura</taxon>
        <taxon>Panpulmonata</taxon>
        <taxon>Sacoglossa</taxon>
        <taxon>Placobranchoidea</taxon>
        <taxon>Plakobranchidae</taxon>
        <taxon>Plakobranchus</taxon>
    </lineage>
</organism>
<proteinExistence type="predicted"/>
<feature type="domain" description="ShKT" evidence="1">
    <location>
        <begin position="11"/>
        <end position="46"/>
    </location>
</feature>
<keyword evidence="3" id="KW-1185">Reference proteome</keyword>
<feature type="domain" description="ShKT" evidence="1">
    <location>
        <begin position="121"/>
        <end position="154"/>
    </location>
</feature>
<dbReference type="InterPro" id="IPR003582">
    <property type="entry name" value="ShKT_dom"/>
</dbReference>
<evidence type="ECO:0000259" key="1">
    <source>
        <dbReference type="SMART" id="SM00254"/>
    </source>
</evidence>
<comment type="caution">
    <text evidence="2">The sequence shown here is derived from an EMBL/GenBank/DDBJ whole genome shotgun (WGS) entry which is preliminary data.</text>
</comment>
<dbReference type="SMART" id="SM00254">
    <property type="entry name" value="ShKT"/>
    <property type="match status" value="3"/>
</dbReference>
<name>A0AAV3XY37_9GAST</name>
<dbReference type="EMBL" id="BLXT01000264">
    <property type="protein sequence ID" value="GFN75324.1"/>
    <property type="molecule type" value="Genomic_DNA"/>
</dbReference>
<protein>
    <submittedName>
        <fullName evidence="2">Collagen alpha-4(Vi) chain</fullName>
    </submittedName>
</protein>
<evidence type="ECO:0000313" key="2">
    <source>
        <dbReference type="EMBL" id="GFN75324.1"/>
    </source>
</evidence>